<dbReference type="Proteomes" id="UP000559182">
    <property type="component" value="Unassembled WGS sequence"/>
</dbReference>
<keyword evidence="2" id="KW-1185">Reference proteome</keyword>
<evidence type="ECO:0000313" key="2">
    <source>
        <dbReference type="Proteomes" id="UP000559182"/>
    </source>
</evidence>
<dbReference type="AlphaFoldDB" id="A0A839NBW6"/>
<comment type="caution">
    <text evidence="1">The sequence shown here is derived from an EMBL/GenBank/DDBJ whole genome shotgun (WGS) entry which is preliminary data.</text>
</comment>
<evidence type="ECO:0000313" key="1">
    <source>
        <dbReference type="EMBL" id="MBB2893743.1"/>
    </source>
</evidence>
<gene>
    <name evidence="1" type="ORF">FHU39_003774</name>
</gene>
<proteinExistence type="predicted"/>
<dbReference type="RefSeq" id="WP_183322184.1">
    <property type="nucleotide sequence ID" value="NZ_JACHVQ010000003.1"/>
</dbReference>
<name>A0A839NBW6_9MICO</name>
<accession>A0A839NBW6</accession>
<reference evidence="1 2" key="1">
    <citation type="submission" date="2020-08" db="EMBL/GenBank/DDBJ databases">
        <title>Sequencing the genomes of 1000 actinobacteria strains.</title>
        <authorList>
            <person name="Klenk H.-P."/>
        </authorList>
    </citation>
    <scope>NUCLEOTIDE SEQUENCE [LARGE SCALE GENOMIC DNA]</scope>
    <source>
        <strain evidence="1 2">DSM 105369</strain>
    </source>
</reference>
<protein>
    <submittedName>
        <fullName evidence="1">Uncharacterized protein</fullName>
    </submittedName>
</protein>
<organism evidence="1 2">
    <name type="scientific">Flexivirga oryzae</name>
    <dbReference type="NCBI Taxonomy" id="1794944"/>
    <lineage>
        <taxon>Bacteria</taxon>
        <taxon>Bacillati</taxon>
        <taxon>Actinomycetota</taxon>
        <taxon>Actinomycetes</taxon>
        <taxon>Micrococcales</taxon>
        <taxon>Dermacoccaceae</taxon>
        <taxon>Flexivirga</taxon>
    </lineage>
</organism>
<dbReference type="EMBL" id="JACHVQ010000003">
    <property type="protein sequence ID" value="MBB2893743.1"/>
    <property type="molecule type" value="Genomic_DNA"/>
</dbReference>
<sequence length="357" mass="38756">MTVHGWPWPRTRVDPERDHAVVADGVGIVVRDGDHVVWVRPDGCTTARVDEDLALSAADPTTAWFVDWSHIDPGEPPAPAPPLPPGRIVAIHNDGTRTDIPTPTAEQSIVVRGDDVWVTTSDPSIAHPTRYGWHFEYPTSVLRFGRKALLDKGMAAGVPSSSRPVANCTGRREDYWVWLEEDAELIFRYGEPAGGLKWWAGSPDDEGFASRRVLAVGHEPETGGEVVTADLVLGLVNSAQAIGDELWVAVARAPARPVTADYGVDVLAVAADGVTSALSDGLSAPSVTVEGDWPDTRIVVMFRHTRRPGLLLRRTLPVFDEEGRPVDHEYPDIYLMEDLDTGHLAPAEDAVDGILDT</sequence>